<dbReference type="PROSITE" id="PS51273">
    <property type="entry name" value="GATASE_TYPE_1"/>
    <property type="match status" value="1"/>
</dbReference>
<comment type="caution">
    <text evidence="8">The sequence shown here is derived from an EMBL/GenBank/DDBJ whole genome shotgun (WGS) entry which is preliminary data.</text>
</comment>
<protein>
    <submittedName>
        <fullName evidence="8">Uncharacterized protein</fullName>
    </submittedName>
</protein>
<evidence type="ECO:0000256" key="6">
    <source>
        <dbReference type="ARBA" id="ARBA00022840"/>
    </source>
</evidence>
<dbReference type="SUPFAM" id="SSF52317">
    <property type="entry name" value="Class I glutamine amidotransferase-like"/>
    <property type="match status" value="1"/>
</dbReference>
<evidence type="ECO:0000256" key="5">
    <source>
        <dbReference type="ARBA" id="ARBA00022801"/>
    </source>
</evidence>
<accession>A0A1E5IN59</accession>
<dbReference type="Gene3D" id="3.40.50.880">
    <property type="match status" value="1"/>
</dbReference>
<dbReference type="Proteomes" id="UP000095237">
    <property type="component" value="Unassembled WGS sequence"/>
</dbReference>
<keyword evidence="2" id="KW-0436">Ligase</keyword>
<keyword evidence="7" id="KW-0315">Glutamine amidotransferase</keyword>
<dbReference type="GO" id="GO:0006189">
    <property type="term" value="P:'de novo' IMP biosynthetic process"/>
    <property type="evidence" value="ECO:0007669"/>
    <property type="project" value="InterPro"/>
</dbReference>
<keyword evidence="4" id="KW-0658">Purine biosynthesis</keyword>
<keyword evidence="1" id="KW-0963">Cytoplasm</keyword>
<keyword evidence="3" id="KW-0547">Nucleotide-binding</keyword>
<dbReference type="PIRSF" id="PIRSF001586">
    <property type="entry name" value="FGAM_synth_I"/>
    <property type="match status" value="1"/>
</dbReference>
<dbReference type="GO" id="GO:0004642">
    <property type="term" value="F:phosphoribosylformylglycinamidine synthase activity"/>
    <property type="evidence" value="ECO:0007669"/>
    <property type="project" value="InterPro"/>
</dbReference>
<name>A0A1E5IN59_ENDTX</name>
<dbReference type="PANTHER" id="PTHR47552">
    <property type="entry name" value="PHOSPHORIBOSYLFORMYLGLYCINAMIDINE SYNTHASE SUBUNIT PURQ"/>
    <property type="match status" value="1"/>
</dbReference>
<evidence type="ECO:0000256" key="7">
    <source>
        <dbReference type="ARBA" id="ARBA00022962"/>
    </source>
</evidence>
<dbReference type="GO" id="GO:0016787">
    <property type="term" value="F:hydrolase activity"/>
    <property type="evidence" value="ECO:0007669"/>
    <property type="project" value="UniProtKB-KW"/>
</dbReference>
<organism evidence="8 9">
    <name type="scientific">Endomicrobium trichonymphae</name>
    <dbReference type="NCBI Taxonomy" id="1408204"/>
    <lineage>
        <taxon>Bacteria</taxon>
        <taxon>Pseudomonadati</taxon>
        <taxon>Elusimicrobiota</taxon>
        <taxon>Endomicrobiia</taxon>
        <taxon>Endomicrobiales</taxon>
        <taxon>Endomicrobiaceae</taxon>
        <taxon>Candidatus Endomicrobiellum</taxon>
    </lineage>
</organism>
<dbReference type="EMBL" id="LNVX01000020">
    <property type="protein sequence ID" value="OEG71891.1"/>
    <property type="molecule type" value="Genomic_DNA"/>
</dbReference>
<dbReference type="SMART" id="SM01211">
    <property type="entry name" value="GATase_5"/>
    <property type="match status" value="1"/>
</dbReference>
<keyword evidence="9" id="KW-1185">Reference proteome</keyword>
<proteinExistence type="predicted"/>
<sequence>MANEVKNKLGNRIKKFALSGRPIIGICNGFQVLVKMGLLPDPELFEQVSTLSYNDSDKFECRWVYLKTEKKIKNESNCVWTKNLPDIISLPIAHGEGKFIPDGRKLLDSLNKNNQIVFRYCSKHGGKPEYPLDPNGSVDQIAGICNTAGNVFGLMPHPERYIFALQHPARKSFCGGVYGWGKVIFQNAVDFVK</sequence>
<evidence type="ECO:0000313" key="8">
    <source>
        <dbReference type="EMBL" id="OEG71891.1"/>
    </source>
</evidence>
<keyword evidence="6" id="KW-0067">ATP-binding</keyword>
<reference evidence="8 9" key="1">
    <citation type="submission" date="2015-11" db="EMBL/GenBank/DDBJ databases">
        <title>Evidence for parallel genomic evolution in an endosymbiosis of termite gut flagellates.</title>
        <authorList>
            <person name="Zheng H."/>
        </authorList>
    </citation>
    <scope>NUCLEOTIDE SEQUENCE [LARGE SCALE GENOMIC DNA]</scope>
    <source>
        <strain evidence="8 9">CET450</strain>
    </source>
</reference>
<dbReference type="InterPro" id="IPR029062">
    <property type="entry name" value="Class_I_gatase-like"/>
</dbReference>
<evidence type="ECO:0000256" key="2">
    <source>
        <dbReference type="ARBA" id="ARBA00022598"/>
    </source>
</evidence>
<evidence type="ECO:0000256" key="4">
    <source>
        <dbReference type="ARBA" id="ARBA00022755"/>
    </source>
</evidence>
<dbReference type="Pfam" id="PF13507">
    <property type="entry name" value="GATase_5"/>
    <property type="match status" value="1"/>
</dbReference>
<dbReference type="InterPro" id="IPR010075">
    <property type="entry name" value="PRibForGlyAmidine_synth_PurQ"/>
</dbReference>
<evidence type="ECO:0000256" key="1">
    <source>
        <dbReference type="ARBA" id="ARBA00022490"/>
    </source>
</evidence>
<gene>
    <name evidence="8" type="ORF">ATZ36_12050</name>
</gene>
<dbReference type="AlphaFoldDB" id="A0A1E5IN59"/>
<dbReference type="PANTHER" id="PTHR47552:SF1">
    <property type="entry name" value="PHOSPHORIBOSYLFORMYLGLYCINAMIDINE SYNTHASE SUBUNIT PURQ"/>
    <property type="match status" value="1"/>
</dbReference>
<dbReference type="GO" id="GO:0005524">
    <property type="term" value="F:ATP binding"/>
    <property type="evidence" value="ECO:0007669"/>
    <property type="project" value="UniProtKB-KW"/>
</dbReference>
<keyword evidence="5" id="KW-0378">Hydrolase</keyword>
<evidence type="ECO:0000313" key="9">
    <source>
        <dbReference type="Proteomes" id="UP000095237"/>
    </source>
</evidence>
<evidence type="ECO:0000256" key="3">
    <source>
        <dbReference type="ARBA" id="ARBA00022741"/>
    </source>
</evidence>